<dbReference type="Gene3D" id="3.30.70.1820">
    <property type="entry name" value="L1 transposable element, RRM domain"/>
    <property type="match status" value="1"/>
</dbReference>
<evidence type="ECO:0000313" key="4">
    <source>
        <dbReference type="Proteomes" id="UP001228049"/>
    </source>
</evidence>
<gene>
    <name evidence="3" type="ORF">KUDE01_004162</name>
</gene>
<feature type="coiled-coil region" evidence="1">
    <location>
        <begin position="65"/>
        <end position="120"/>
    </location>
</feature>
<protein>
    <submittedName>
        <fullName evidence="3">LINE-1 retrotransposable element ORF1 protein</fullName>
    </submittedName>
</protein>
<dbReference type="Proteomes" id="UP001228049">
    <property type="component" value="Unassembled WGS sequence"/>
</dbReference>
<dbReference type="SUPFAM" id="SSF90257">
    <property type="entry name" value="Myosin rod fragments"/>
    <property type="match status" value="1"/>
</dbReference>
<keyword evidence="4" id="KW-1185">Reference proteome</keyword>
<dbReference type="Gene3D" id="1.20.5.340">
    <property type="match status" value="1"/>
</dbReference>
<evidence type="ECO:0000256" key="2">
    <source>
        <dbReference type="SAM" id="MobiDB-lite"/>
    </source>
</evidence>
<comment type="caution">
    <text evidence="3">The sequence shown here is derived from an EMBL/GenBank/DDBJ whole genome shotgun (WGS) entry which is preliminary data.</text>
</comment>
<evidence type="ECO:0000256" key="1">
    <source>
        <dbReference type="SAM" id="Coils"/>
    </source>
</evidence>
<keyword evidence="1" id="KW-0175">Coiled coil</keyword>
<dbReference type="EMBL" id="JASDAP010000006">
    <property type="protein sequence ID" value="KAK1901191.1"/>
    <property type="molecule type" value="Genomic_DNA"/>
</dbReference>
<dbReference type="AlphaFoldDB" id="A0AAD9FH49"/>
<dbReference type="FunFam" id="3.30.70.1820:FF:000004">
    <property type="entry name" value="Uncharacterized protein"/>
    <property type="match status" value="1"/>
</dbReference>
<dbReference type="InterPro" id="IPR004244">
    <property type="entry name" value="Transposase_22"/>
</dbReference>
<evidence type="ECO:0000313" key="3">
    <source>
        <dbReference type="EMBL" id="KAK1901191.1"/>
    </source>
</evidence>
<feature type="region of interest" description="Disordered" evidence="2">
    <location>
        <begin position="1"/>
        <end position="33"/>
    </location>
</feature>
<reference evidence="3" key="1">
    <citation type="submission" date="2023-04" db="EMBL/GenBank/DDBJ databases">
        <title>Chromosome-level genome of Chaenocephalus aceratus.</title>
        <authorList>
            <person name="Park H."/>
        </authorList>
    </citation>
    <scope>NUCLEOTIDE SEQUENCE</scope>
    <source>
        <strain evidence="3">DE</strain>
        <tissue evidence="3">Muscle</tissue>
    </source>
</reference>
<sequence>MPGRPPKTGPQTPAASKTSTSQAKVSSAAASQNTEAMAENVEVLGAIHAMQSDFSKKLDDVLEGISGLKGELQHQANRITEAEERIGKTEDDLNSMHSAIKKLQDKCATLEIKVEDQENRGRRNNLRLIGLPEKAEGQDVCAFLEQWLPRALGTDTLSTLPLIERAHRIGRLIAGQDPKPRAVIMRFLNYRDKENAMRAARRQGTVRFENHNVRLYPDHSAETHRQQKLFEAVKKQLQSMELRYGMFYPAILAHNGHRQSFNTVPDAEKFVRKLQKDARPTPVPN</sequence>
<name>A0AAD9FH49_DISEL</name>
<dbReference type="PANTHER" id="PTHR11505">
    <property type="entry name" value="L1 TRANSPOSABLE ELEMENT-RELATED"/>
    <property type="match status" value="1"/>
</dbReference>
<proteinExistence type="predicted"/>
<feature type="compositionally biased region" description="Low complexity" evidence="2">
    <location>
        <begin position="14"/>
        <end position="32"/>
    </location>
</feature>
<accession>A0AAD9FH49</accession>
<organism evidence="3 4">
    <name type="scientific">Dissostichus eleginoides</name>
    <name type="common">Patagonian toothfish</name>
    <name type="synonym">Dissostichus amissus</name>
    <dbReference type="NCBI Taxonomy" id="100907"/>
    <lineage>
        <taxon>Eukaryota</taxon>
        <taxon>Metazoa</taxon>
        <taxon>Chordata</taxon>
        <taxon>Craniata</taxon>
        <taxon>Vertebrata</taxon>
        <taxon>Euteleostomi</taxon>
        <taxon>Actinopterygii</taxon>
        <taxon>Neopterygii</taxon>
        <taxon>Teleostei</taxon>
        <taxon>Neoteleostei</taxon>
        <taxon>Acanthomorphata</taxon>
        <taxon>Eupercaria</taxon>
        <taxon>Perciformes</taxon>
        <taxon>Notothenioidei</taxon>
        <taxon>Nototheniidae</taxon>
        <taxon>Dissostichus</taxon>
    </lineage>
</organism>